<evidence type="ECO:0000313" key="10">
    <source>
        <dbReference type="Proteomes" id="UP000018849"/>
    </source>
</evidence>
<proteinExistence type="inferred from homology"/>
<evidence type="ECO:0000256" key="1">
    <source>
        <dbReference type="ARBA" id="ARBA00004651"/>
    </source>
</evidence>
<keyword evidence="4 7" id="KW-1133">Transmembrane helix</keyword>
<accession>A0A656K1T8</accession>
<dbReference type="EMBL" id="AOKF01000660">
    <property type="protein sequence ID" value="EPN65479.1"/>
    <property type="molecule type" value="Genomic_DNA"/>
</dbReference>
<name>A0A656K1T8_PSESF</name>
<dbReference type="PANTHER" id="PTHR30625">
    <property type="entry name" value="PROTEIN TOLQ"/>
    <property type="match status" value="1"/>
</dbReference>
<organism evidence="9 10">
    <name type="scientific">Pseudomonas syringae pv. actinidiae ICMP 19096</name>
    <dbReference type="NCBI Taxonomy" id="1194405"/>
    <lineage>
        <taxon>Bacteria</taxon>
        <taxon>Pseudomonadati</taxon>
        <taxon>Pseudomonadota</taxon>
        <taxon>Gammaproteobacteria</taxon>
        <taxon>Pseudomonadales</taxon>
        <taxon>Pseudomonadaceae</taxon>
        <taxon>Pseudomonas</taxon>
        <taxon>Pseudomonas syringae</taxon>
    </lineage>
</organism>
<evidence type="ECO:0000313" key="9">
    <source>
        <dbReference type="EMBL" id="EPN65479.1"/>
    </source>
</evidence>
<dbReference type="GO" id="GO:0005886">
    <property type="term" value="C:plasma membrane"/>
    <property type="evidence" value="ECO:0007669"/>
    <property type="project" value="UniProtKB-SubCell"/>
</dbReference>
<dbReference type="PANTHER" id="PTHR30625:SF3">
    <property type="entry name" value="TOL-PAL SYSTEM PROTEIN TOLQ"/>
    <property type="match status" value="1"/>
</dbReference>
<dbReference type="InterPro" id="IPR050790">
    <property type="entry name" value="ExbB/TolQ_transport"/>
</dbReference>
<dbReference type="Proteomes" id="UP000018849">
    <property type="component" value="Unassembled WGS sequence"/>
</dbReference>
<evidence type="ECO:0000256" key="6">
    <source>
        <dbReference type="RuleBase" id="RU004057"/>
    </source>
</evidence>
<keyword evidence="2" id="KW-1003">Cell membrane</keyword>
<dbReference type="InterPro" id="IPR002898">
    <property type="entry name" value="MotA_ExbB_proton_chnl"/>
</dbReference>
<feature type="transmembrane region" description="Helical" evidence="7">
    <location>
        <begin position="14"/>
        <end position="32"/>
    </location>
</feature>
<evidence type="ECO:0000256" key="4">
    <source>
        <dbReference type="ARBA" id="ARBA00022989"/>
    </source>
</evidence>
<feature type="transmembrane region" description="Helical" evidence="7">
    <location>
        <begin position="141"/>
        <end position="160"/>
    </location>
</feature>
<comment type="subcellular location">
    <subcellularLocation>
        <location evidence="1">Cell membrane</location>
        <topology evidence="1">Multi-pass membrane protein</topology>
    </subcellularLocation>
    <subcellularLocation>
        <location evidence="6">Membrane</location>
        <topology evidence="6">Multi-pass membrane protein</topology>
    </subcellularLocation>
</comment>
<sequence length="211" mass="22917">MNLLASPFESIEHAVIWLLVIFSVATWGLALLKGVQFSRLKAQDRKFHKQFWAASSLDSAAQLAQEQPGAAARVALAGYAAIQVPDGAQANDLSQSINHQDRLERALRQQIVRERRSLETGLAILASIGSTSPFIGLFGTVWGIMSAVAVPAVLVYNYFLRRLKLTAADLDDFAHDFYSLAQKSAFRVLLHPVLKSGASAGQAAQKVKEAS</sequence>
<keyword evidence="5 7" id="KW-0472">Membrane</keyword>
<feature type="transmembrane region" description="Helical" evidence="7">
    <location>
        <begin position="117"/>
        <end position="135"/>
    </location>
</feature>
<evidence type="ECO:0000256" key="5">
    <source>
        <dbReference type="ARBA" id="ARBA00023136"/>
    </source>
</evidence>
<evidence type="ECO:0000259" key="8">
    <source>
        <dbReference type="Pfam" id="PF01618"/>
    </source>
</evidence>
<dbReference type="GO" id="GO:0017038">
    <property type="term" value="P:protein import"/>
    <property type="evidence" value="ECO:0007669"/>
    <property type="project" value="TreeGrafter"/>
</dbReference>
<comment type="similarity">
    <text evidence="6">Belongs to the exbB/tolQ family.</text>
</comment>
<keyword evidence="6" id="KW-0813">Transport</keyword>
<protein>
    <submittedName>
        <fullName evidence="9">TonB system transport protein ExbB</fullName>
    </submittedName>
</protein>
<keyword evidence="6" id="KW-0653">Protein transport</keyword>
<feature type="domain" description="MotA/TolQ/ExbB proton channel" evidence="8">
    <location>
        <begin position="95"/>
        <end position="147"/>
    </location>
</feature>
<reference evidence="9 10" key="1">
    <citation type="journal article" date="2013" name="PLoS Pathog.">
        <title>Genomic analysis of the Kiwifruit pathogen Pseudomonas syringae pv. actinidiae provides insight into the origins of an emergent plant disease.</title>
        <authorList>
            <person name="McCann H.C."/>
            <person name="Rikkerink E.H."/>
            <person name="Bertels F."/>
            <person name="Fiers M."/>
            <person name="Lu A."/>
            <person name="Rees-George J."/>
            <person name="Andersen M.T."/>
            <person name="Gleave A.P."/>
            <person name="Haubold B."/>
            <person name="Wohlers M.W."/>
            <person name="Guttman D.S."/>
            <person name="Wang P.W."/>
            <person name="Straub C."/>
            <person name="Vanneste J.L."/>
            <person name="Rainey P.B."/>
            <person name="Templeton M.D."/>
        </authorList>
    </citation>
    <scope>NUCLEOTIDE SEQUENCE [LARGE SCALE GENOMIC DNA]</scope>
    <source>
        <strain evidence="9 10">ICMP 19096</strain>
    </source>
</reference>
<evidence type="ECO:0000256" key="3">
    <source>
        <dbReference type="ARBA" id="ARBA00022692"/>
    </source>
</evidence>
<comment type="caution">
    <text evidence="9">The sequence shown here is derived from an EMBL/GenBank/DDBJ whole genome shotgun (WGS) entry which is preliminary data.</text>
</comment>
<gene>
    <name evidence="9" type="ORF">A245_08004</name>
</gene>
<dbReference type="AlphaFoldDB" id="A0A656K1T8"/>
<keyword evidence="3 7" id="KW-0812">Transmembrane</keyword>
<evidence type="ECO:0000256" key="7">
    <source>
        <dbReference type="SAM" id="Phobius"/>
    </source>
</evidence>
<dbReference type="Pfam" id="PF01618">
    <property type="entry name" value="MotA_ExbB"/>
    <property type="match status" value="1"/>
</dbReference>
<evidence type="ECO:0000256" key="2">
    <source>
        <dbReference type="ARBA" id="ARBA00022475"/>
    </source>
</evidence>